<dbReference type="GO" id="GO:0005615">
    <property type="term" value="C:extracellular space"/>
    <property type="evidence" value="ECO:0007669"/>
    <property type="project" value="TreeGrafter"/>
</dbReference>
<evidence type="ECO:0000256" key="7">
    <source>
        <dbReference type="SAM" id="SignalP"/>
    </source>
</evidence>
<dbReference type="SMART" id="SM00131">
    <property type="entry name" value="KU"/>
    <property type="match status" value="1"/>
</dbReference>
<keyword evidence="4" id="KW-0722">Serine protease inhibitor</keyword>
<keyword evidence="2" id="KW-0964">Secreted</keyword>
<dbReference type="Proteomes" id="UP000887575">
    <property type="component" value="Unassembled WGS sequence"/>
</dbReference>
<evidence type="ECO:0000259" key="8">
    <source>
        <dbReference type="PROSITE" id="PS50279"/>
    </source>
</evidence>
<evidence type="ECO:0000256" key="4">
    <source>
        <dbReference type="ARBA" id="ARBA00022900"/>
    </source>
</evidence>
<feature type="signal peptide" evidence="7">
    <location>
        <begin position="1"/>
        <end position="15"/>
    </location>
</feature>
<keyword evidence="5" id="KW-1015">Disulfide bond</keyword>
<organism evidence="9 10">
    <name type="scientific">Mesorhabditis belari</name>
    <dbReference type="NCBI Taxonomy" id="2138241"/>
    <lineage>
        <taxon>Eukaryota</taxon>
        <taxon>Metazoa</taxon>
        <taxon>Ecdysozoa</taxon>
        <taxon>Nematoda</taxon>
        <taxon>Chromadorea</taxon>
        <taxon>Rhabditida</taxon>
        <taxon>Rhabditina</taxon>
        <taxon>Rhabditomorpha</taxon>
        <taxon>Rhabditoidea</taxon>
        <taxon>Rhabditidae</taxon>
        <taxon>Mesorhabditinae</taxon>
        <taxon>Mesorhabditis</taxon>
    </lineage>
</organism>
<feature type="compositionally biased region" description="Low complexity" evidence="6">
    <location>
        <begin position="105"/>
        <end position="125"/>
    </location>
</feature>
<evidence type="ECO:0000256" key="3">
    <source>
        <dbReference type="ARBA" id="ARBA00022690"/>
    </source>
</evidence>
<feature type="chain" id="PRO_5042175013" description="BPTI/Kunitz inhibitor domain-containing protein" evidence="7">
    <location>
        <begin position="16"/>
        <end position="125"/>
    </location>
</feature>
<dbReference type="PROSITE" id="PS50279">
    <property type="entry name" value="BPTI_KUNITZ_2"/>
    <property type="match status" value="1"/>
</dbReference>
<keyword evidence="3" id="KW-0646">Protease inhibitor</keyword>
<dbReference type="PRINTS" id="PR00759">
    <property type="entry name" value="BASICPTASE"/>
</dbReference>
<feature type="region of interest" description="Disordered" evidence="6">
    <location>
        <begin position="86"/>
        <end position="125"/>
    </location>
</feature>
<dbReference type="AlphaFoldDB" id="A0AAF3F7Z3"/>
<dbReference type="SUPFAM" id="SSF57362">
    <property type="entry name" value="BPTI-like"/>
    <property type="match status" value="1"/>
</dbReference>
<dbReference type="Gene3D" id="4.10.410.10">
    <property type="entry name" value="Pancreatic trypsin inhibitor Kunitz domain"/>
    <property type="match status" value="1"/>
</dbReference>
<dbReference type="InterPro" id="IPR002223">
    <property type="entry name" value="Kunitz_BPTI"/>
</dbReference>
<evidence type="ECO:0000313" key="9">
    <source>
        <dbReference type="Proteomes" id="UP000887575"/>
    </source>
</evidence>
<keyword evidence="9" id="KW-1185">Reference proteome</keyword>
<dbReference type="CDD" id="cd00109">
    <property type="entry name" value="Kunitz-type"/>
    <property type="match status" value="1"/>
</dbReference>
<feature type="compositionally biased region" description="Polar residues" evidence="6">
    <location>
        <begin position="86"/>
        <end position="100"/>
    </location>
</feature>
<protein>
    <recommendedName>
        <fullName evidence="8">BPTI/Kunitz inhibitor domain-containing protein</fullName>
    </recommendedName>
</protein>
<evidence type="ECO:0000256" key="5">
    <source>
        <dbReference type="ARBA" id="ARBA00023157"/>
    </source>
</evidence>
<keyword evidence="7" id="KW-0732">Signal</keyword>
<dbReference type="WBParaSite" id="MBELARI_LOCUS2767">
    <property type="protein sequence ID" value="MBELARI_LOCUS2767"/>
    <property type="gene ID" value="MBELARI_LOCUS2767"/>
</dbReference>
<name>A0AAF3F7Z3_9BILA</name>
<reference evidence="10" key="1">
    <citation type="submission" date="2024-02" db="UniProtKB">
        <authorList>
            <consortium name="WormBaseParasite"/>
        </authorList>
    </citation>
    <scope>IDENTIFICATION</scope>
</reference>
<proteinExistence type="predicted"/>
<sequence length="125" mass="13617">MLLFICFLFFSTTLSETPGNPRARCFLPGDSGDCGANITHFYYNKERQLCLKLFYTGCGGNANNFDELHDCITLCHGAEMTLGSEPPTTFPSTIDASTNPPMELSTNSSVQTTSSSPQTTVKSKK</sequence>
<comment type="subcellular location">
    <subcellularLocation>
        <location evidence="1">Secreted</location>
    </subcellularLocation>
</comment>
<dbReference type="PANTHER" id="PTHR10083:SF381">
    <property type="entry name" value="BPTI_KUNITZ INHIBITOR DOMAIN-CONTAINING PROTEIN"/>
    <property type="match status" value="1"/>
</dbReference>
<evidence type="ECO:0000256" key="1">
    <source>
        <dbReference type="ARBA" id="ARBA00004613"/>
    </source>
</evidence>
<dbReference type="InterPro" id="IPR050098">
    <property type="entry name" value="TFPI/VKTCI-like"/>
</dbReference>
<evidence type="ECO:0000313" key="10">
    <source>
        <dbReference type="WBParaSite" id="MBELARI_LOCUS2767"/>
    </source>
</evidence>
<dbReference type="GO" id="GO:0004867">
    <property type="term" value="F:serine-type endopeptidase inhibitor activity"/>
    <property type="evidence" value="ECO:0007669"/>
    <property type="project" value="UniProtKB-KW"/>
</dbReference>
<dbReference type="InterPro" id="IPR036880">
    <property type="entry name" value="Kunitz_BPTI_sf"/>
</dbReference>
<dbReference type="Pfam" id="PF00014">
    <property type="entry name" value="Kunitz_BPTI"/>
    <property type="match status" value="1"/>
</dbReference>
<evidence type="ECO:0000256" key="6">
    <source>
        <dbReference type="SAM" id="MobiDB-lite"/>
    </source>
</evidence>
<feature type="domain" description="BPTI/Kunitz inhibitor" evidence="8">
    <location>
        <begin position="25"/>
        <end position="75"/>
    </location>
</feature>
<evidence type="ECO:0000256" key="2">
    <source>
        <dbReference type="ARBA" id="ARBA00022525"/>
    </source>
</evidence>
<accession>A0AAF3F7Z3</accession>
<dbReference type="PANTHER" id="PTHR10083">
    <property type="entry name" value="KUNITZ-TYPE PROTEASE INHIBITOR-RELATED"/>
    <property type="match status" value="1"/>
</dbReference>